<organism evidence="2 3">
    <name type="scientific">Microbacterium gilvum</name>
    <dbReference type="NCBI Taxonomy" id="1336204"/>
    <lineage>
        <taxon>Bacteria</taxon>
        <taxon>Bacillati</taxon>
        <taxon>Actinomycetota</taxon>
        <taxon>Actinomycetes</taxon>
        <taxon>Micrococcales</taxon>
        <taxon>Microbacteriaceae</taxon>
        <taxon>Microbacterium</taxon>
    </lineage>
</organism>
<dbReference type="Proteomes" id="UP001501645">
    <property type="component" value="Unassembled WGS sequence"/>
</dbReference>
<sequence>MRGRFFLGGVVAALTAALLLPGTAAQAKGPEIGGAGSTYYLNDNWTGAANISFSYGRPDDRVYVGDWNADGRDTLAVRRGATYYLTNALRGGAAETVFTYGRPTDQVLVGDWNGDGRDTLAVRRGNTFYFTDTLRGGTADTTVAYGRRDDQVYTGDWNGDGIDTPVVRRGSTYYVTDTFDGGAADRTLTYGRPTDHTLIGDWNADTRDTLGVRRPPAVKNPTQQWADQRFGSFTPLSVSGTGDSVVKLPSGARSGLLTAQHDGQSYFVLETLDAAGEVADQPLYVKGGYEGTVPFGAFPEYDDGNRLHIIADGAWTVTIAPMSTAPGLPRAVEATIGSRVFLYGGASATLDVRFSGLYEDDLFIVYQEAQNGDVPSAYVYQEAWDYNGRTPLAPGPSIVYVLADPDGNWELTVD</sequence>
<evidence type="ECO:0008006" key="4">
    <source>
        <dbReference type="Google" id="ProtNLM"/>
    </source>
</evidence>
<comment type="caution">
    <text evidence="2">The sequence shown here is derived from an EMBL/GenBank/DDBJ whole genome shotgun (WGS) entry which is preliminary data.</text>
</comment>
<proteinExistence type="predicted"/>
<dbReference type="EMBL" id="BAABKO010000001">
    <property type="protein sequence ID" value="GAA4769291.1"/>
    <property type="molecule type" value="Genomic_DNA"/>
</dbReference>
<feature type="signal peptide" evidence="1">
    <location>
        <begin position="1"/>
        <end position="27"/>
    </location>
</feature>
<evidence type="ECO:0000256" key="1">
    <source>
        <dbReference type="SAM" id="SignalP"/>
    </source>
</evidence>
<protein>
    <recommendedName>
        <fullName evidence="4">VCBS repeat-containing protein</fullName>
    </recommendedName>
</protein>
<name>A0ABP8ZYG7_9MICO</name>
<dbReference type="SUPFAM" id="SSF69318">
    <property type="entry name" value="Integrin alpha N-terminal domain"/>
    <property type="match status" value="1"/>
</dbReference>
<reference evidence="3" key="1">
    <citation type="journal article" date="2019" name="Int. J. Syst. Evol. Microbiol.">
        <title>The Global Catalogue of Microorganisms (GCM) 10K type strain sequencing project: providing services to taxonomists for standard genome sequencing and annotation.</title>
        <authorList>
            <consortium name="The Broad Institute Genomics Platform"/>
            <consortium name="The Broad Institute Genome Sequencing Center for Infectious Disease"/>
            <person name="Wu L."/>
            <person name="Ma J."/>
        </authorList>
    </citation>
    <scope>NUCLEOTIDE SEQUENCE [LARGE SCALE GENOMIC DNA]</scope>
    <source>
        <strain evidence="3">JCM 18537</strain>
    </source>
</reference>
<feature type="chain" id="PRO_5046101173" description="VCBS repeat-containing protein" evidence="1">
    <location>
        <begin position="28"/>
        <end position="414"/>
    </location>
</feature>
<evidence type="ECO:0000313" key="3">
    <source>
        <dbReference type="Proteomes" id="UP001501645"/>
    </source>
</evidence>
<evidence type="ECO:0000313" key="2">
    <source>
        <dbReference type="EMBL" id="GAA4769291.1"/>
    </source>
</evidence>
<keyword evidence="3" id="KW-1185">Reference proteome</keyword>
<gene>
    <name evidence="2" type="ORF">GCM10023351_11260</name>
</gene>
<dbReference type="InterPro" id="IPR028994">
    <property type="entry name" value="Integrin_alpha_N"/>
</dbReference>
<accession>A0ABP8ZYG7</accession>
<keyword evidence="1" id="KW-0732">Signal</keyword>